<name>Q4FKC9_TRYB2</name>
<evidence type="ECO:0000256" key="1">
    <source>
        <dbReference type="SAM" id="SignalP"/>
    </source>
</evidence>
<sequence>MIMVAIVKSAVLIVLVVCFTAARECTSLNDYDGISLDESVCYLKCLSNALYKLYTDGEKKLFVNEEVYANASRILDDMEGKTGESVKYLSVISRVMAGKHDKLEKLISYGNEMGDLVANVGGLFAEVNESVRAVRKEMPDALIIANKYYTAIAEIARTVWDDVKALESGDQPECTDNKFKSVGRLKTTCGNHTCPLVHNVNDGTLNLYGNGCLDINVLSKSGSVRECFNIPRNKLYRNGVVKGSSDIMKWTGEYGDKATRFQLTIHVQKVFGPLIAPFSVGKPLSSLLEMITNITSLYRSFNAVHRNFALLLLDTNLTESANSTDSPI</sequence>
<dbReference type="AlphaFoldDB" id="Q4FKC9"/>
<dbReference type="InterPro" id="IPR004922">
    <property type="entry name" value="ESAG"/>
</dbReference>
<keyword evidence="1" id="KW-0732">Signal</keyword>
<organism evidence="2">
    <name type="scientific">Trypanosoma brucei brucei (strain 927/4 GUTat10.1)</name>
    <dbReference type="NCBI Taxonomy" id="185431"/>
    <lineage>
        <taxon>Eukaryota</taxon>
        <taxon>Discoba</taxon>
        <taxon>Euglenozoa</taxon>
        <taxon>Kinetoplastea</taxon>
        <taxon>Metakinetoplastina</taxon>
        <taxon>Trypanosomatida</taxon>
        <taxon>Trypanosomatidae</taxon>
        <taxon>Trypanosoma</taxon>
    </lineage>
</organism>
<dbReference type="Pfam" id="PF03238">
    <property type="entry name" value="ESAG1"/>
    <property type="match status" value="1"/>
</dbReference>
<accession>Q4FKC9</accession>
<dbReference type="VEuPathDB" id="TriTrypDB:Tb11.1020"/>
<evidence type="ECO:0000313" key="2">
    <source>
        <dbReference type="EMBL" id="CAJ17079.1"/>
    </source>
</evidence>
<dbReference type="EMBL" id="CT009753">
    <property type="protein sequence ID" value="CAJ17079.1"/>
    <property type="molecule type" value="Genomic_DNA"/>
</dbReference>
<dbReference type="VEuPathDB" id="TriTrypDB:Tb927.11.18650"/>
<gene>
    <name evidence="2" type="ORF">Tb11.1020</name>
</gene>
<proteinExistence type="predicted"/>
<reference evidence="2" key="1">
    <citation type="submission" date="2005-06" db="EMBL/GenBank/DDBJ databases">
        <authorList>
            <person name="Hamlin N."/>
            <person name="Brooks K."/>
            <person name="Cherevach I."/>
            <person name="Churcher C."/>
            <person name="Goodhead I."/>
            <person name="Hauser H."/>
            <person name="Mungall K."/>
            <person name="Sanders M."/>
            <person name="Simmonds M."/>
            <person name="Walker D."/>
            <person name="White B."/>
            <person name="Berriman M."/>
            <person name="Hertz-Fowler C."/>
            <person name="Renauld H."/>
            <person name="Bohme U."/>
            <person name="Arrowsmith C."/>
            <person name="Atkin R."/>
            <person name="Chillingworth T."/>
            <person name="Cronin A."/>
            <person name="Davies R."/>
            <person name="Fraser A."/>
            <person name="Hance Z."/>
            <person name="Jagels K."/>
            <person name="Johnson D."/>
            <person name="Larke N."/>
            <person name="Leech V."/>
            <person name="Lord A."/>
            <person name="MacLeod A."/>
            <person name="Moule S."/>
            <person name="Quail M."/>
            <person name="Norbertczak H."/>
            <person name="Rabbinowitsch E."/>
            <person name="Rajandream M."/>
            <person name="Reitter C."/>
            <person name="Sharp S."/>
            <person name="Whitehead S."/>
            <person name="Woodward J."/>
            <person name="Hall N."/>
            <person name="Melville S.and.Barrell.B."/>
        </authorList>
    </citation>
    <scope>NUCLEOTIDE SEQUENCE</scope>
    <source>
        <strain evidence="2">927/4 GUTat10.1</strain>
    </source>
</reference>
<feature type="signal peptide" evidence="1">
    <location>
        <begin position="1"/>
        <end position="22"/>
    </location>
</feature>
<protein>
    <submittedName>
        <fullName evidence="2">Expression site-associated gene 1 (ESAG1) protein, putative</fullName>
    </submittedName>
</protein>
<feature type="chain" id="PRO_5004238311" evidence="1">
    <location>
        <begin position="23"/>
        <end position="328"/>
    </location>
</feature>